<evidence type="ECO:0000256" key="2">
    <source>
        <dbReference type="ARBA" id="ARBA00012438"/>
    </source>
</evidence>
<dbReference type="InterPro" id="IPR001789">
    <property type="entry name" value="Sig_transdc_resp-reg_receiver"/>
</dbReference>
<feature type="modified residue" description="4-aspartylphosphate" evidence="9">
    <location>
        <position position="81"/>
    </location>
</feature>
<dbReference type="PROSITE" id="PS50109">
    <property type="entry name" value="HIS_KIN"/>
    <property type="match status" value="1"/>
</dbReference>
<keyword evidence="6 12" id="KW-0418">Kinase</keyword>
<accession>A0A7W4W492</accession>
<dbReference type="InterPro" id="IPR003661">
    <property type="entry name" value="HisK_dim/P_dom"/>
</dbReference>
<evidence type="ECO:0000259" key="11">
    <source>
        <dbReference type="PROSITE" id="PS50110"/>
    </source>
</evidence>
<evidence type="ECO:0000256" key="6">
    <source>
        <dbReference type="ARBA" id="ARBA00022777"/>
    </source>
</evidence>
<comment type="catalytic activity">
    <reaction evidence="1">
        <text>ATP + protein L-histidine = ADP + protein N-phospho-L-histidine.</text>
        <dbReference type="EC" id="2.7.13.3"/>
    </reaction>
</comment>
<dbReference type="SUPFAM" id="SSF55874">
    <property type="entry name" value="ATPase domain of HSP90 chaperone/DNA topoisomerase II/histidine kinase"/>
    <property type="match status" value="1"/>
</dbReference>
<dbReference type="InterPro" id="IPR050351">
    <property type="entry name" value="BphY/WalK/GraS-like"/>
</dbReference>
<dbReference type="Gene3D" id="3.40.50.2300">
    <property type="match status" value="1"/>
</dbReference>
<dbReference type="CDD" id="cd00082">
    <property type="entry name" value="HisKA"/>
    <property type="match status" value="1"/>
</dbReference>
<dbReference type="InterPro" id="IPR004358">
    <property type="entry name" value="Sig_transdc_His_kin-like_C"/>
</dbReference>
<evidence type="ECO:0000256" key="3">
    <source>
        <dbReference type="ARBA" id="ARBA00022553"/>
    </source>
</evidence>
<keyword evidence="3 9" id="KW-0597">Phosphoprotein</keyword>
<evidence type="ECO:0000256" key="8">
    <source>
        <dbReference type="ARBA" id="ARBA00023012"/>
    </source>
</evidence>
<dbReference type="Pfam" id="PF00512">
    <property type="entry name" value="HisKA"/>
    <property type="match status" value="1"/>
</dbReference>
<evidence type="ECO:0000256" key="5">
    <source>
        <dbReference type="ARBA" id="ARBA00022741"/>
    </source>
</evidence>
<comment type="caution">
    <text evidence="12">The sequence shown here is derived from an EMBL/GenBank/DDBJ whole genome shotgun (WGS) entry which is preliminary data.</text>
</comment>
<dbReference type="GO" id="GO:0007234">
    <property type="term" value="P:osmosensory signaling via phosphorelay pathway"/>
    <property type="evidence" value="ECO:0007669"/>
    <property type="project" value="TreeGrafter"/>
</dbReference>
<dbReference type="GO" id="GO:0000155">
    <property type="term" value="F:phosphorelay sensor kinase activity"/>
    <property type="evidence" value="ECO:0007669"/>
    <property type="project" value="InterPro"/>
</dbReference>
<feature type="domain" description="Histidine kinase" evidence="10">
    <location>
        <begin position="180"/>
        <end position="393"/>
    </location>
</feature>
<dbReference type="GO" id="GO:0030295">
    <property type="term" value="F:protein kinase activator activity"/>
    <property type="evidence" value="ECO:0007669"/>
    <property type="project" value="TreeGrafter"/>
</dbReference>
<dbReference type="RefSeq" id="WP_183409519.1">
    <property type="nucleotide sequence ID" value="NZ_JACHWY010000001.1"/>
</dbReference>
<keyword evidence="8" id="KW-0902">Two-component regulatory system</keyword>
<dbReference type="Proteomes" id="UP000537130">
    <property type="component" value="Unassembled WGS sequence"/>
</dbReference>
<dbReference type="PRINTS" id="PR00344">
    <property type="entry name" value="BCTRLSENSOR"/>
</dbReference>
<dbReference type="EC" id="2.7.13.3" evidence="2"/>
<dbReference type="Gene3D" id="3.30.565.10">
    <property type="entry name" value="Histidine kinase-like ATPase, C-terminal domain"/>
    <property type="match status" value="1"/>
</dbReference>
<dbReference type="Gene3D" id="1.10.287.130">
    <property type="match status" value="1"/>
</dbReference>
<evidence type="ECO:0000256" key="9">
    <source>
        <dbReference type="PROSITE-ProRule" id="PRU00169"/>
    </source>
</evidence>
<evidence type="ECO:0000256" key="1">
    <source>
        <dbReference type="ARBA" id="ARBA00000085"/>
    </source>
</evidence>
<sequence length="395" mass="43523">MTDSGDEPLNLATDSIESVAVEERWTILVVDDEPDVHSVSRVVLDNQLFQGKTFELLDAYSAREAMDIMASRSDIAVVLLDVVMETDDAGLRVADYIRHELKNSDTRLIIRTGHPGNHSESAVAMHGSINYYEPKAALTSDRLFAIVCMAVDSYRLIRELKQAYSTLELVNADNRLFTDAIAHDIKSPARGISTLVDLLHDECSTVSNDAEELIGAMKKASSELNSLINSLLELARAGAQTLDVRACKTSSLIRDAVSTFMANHPEVVVSEEQHTDQPVFCDPALIQHVLLNVLENASKYQSEDRPLAINIASIHQHPTVTLTISDNGKGISEENIEKIFLPFKRDERTNNIEGYGIGLAVCKRIMQLHGGSIWAQPNSPYGTTLCLQLPTIRTA</sequence>
<reference evidence="12 13" key="1">
    <citation type="submission" date="2020-08" db="EMBL/GenBank/DDBJ databases">
        <title>Genomic Encyclopedia of Type Strains, Phase III (KMG-III): the genomes of soil and plant-associated and newly described type strains.</title>
        <authorList>
            <person name="Whitman W."/>
        </authorList>
    </citation>
    <scope>NUCLEOTIDE SEQUENCE [LARGE SCALE GENOMIC DNA]</scope>
    <source>
        <strain evidence="12 13">CECT 8654</strain>
    </source>
</reference>
<evidence type="ECO:0000313" key="13">
    <source>
        <dbReference type="Proteomes" id="UP000537130"/>
    </source>
</evidence>
<dbReference type="SUPFAM" id="SSF52172">
    <property type="entry name" value="CheY-like"/>
    <property type="match status" value="1"/>
</dbReference>
<evidence type="ECO:0000256" key="4">
    <source>
        <dbReference type="ARBA" id="ARBA00022679"/>
    </source>
</evidence>
<name>A0A7W4W492_9GAMM</name>
<dbReference type="SMART" id="SM00388">
    <property type="entry name" value="HisKA"/>
    <property type="match status" value="1"/>
</dbReference>
<dbReference type="Pfam" id="PF02518">
    <property type="entry name" value="HATPase_c"/>
    <property type="match status" value="1"/>
</dbReference>
<dbReference type="PANTHER" id="PTHR42878">
    <property type="entry name" value="TWO-COMPONENT HISTIDINE KINASE"/>
    <property type="match status" value="1"/>
</dbReference>
<dbReference type="GO" id="GO:0005524">
    <property type="term" value="F:ATP binding"/>
    <property type="evidence" value="ECO:0007669"/>
    <property type="project" value="UniProtKB-KW"/>
</dbReference>
<evidence type="ECO:0000313" key="12">
    <source>
        <dbReference type="EMBL" id="MBB3046858.1"/>
    </source>
</evidence>
<dbReference type="EMBL" id="JACHWY010000001">
    <property type="protein sequence ID" value="MBB3046858.1"/>
    <property type="molecule type" value="Genomic_DNA"/>
</dbReference>
<proteinExistence type="predicted"/>
<dbReference type="PROSITE" id="PS50110">
    <property type="entry name" value="RESPONSE_REGULATORY"/>
    <property type="match status" value="1"/>
</dbReference>
<dbReference type="InterPro" id="IPR005467">
    <property type="entry name" value="His_kinase_dom"/>
</dbReference>
<keyword evidence="5" id="KW-0547">Nucleotide-binding</keyword>
<evidence type="ECO:0000259" key="10">
    <source>
        <dbReference type="PROSITE" id="PS50109"/>
    </source>
</evidence>
<dbReference type="InterPro" id="IPR036890">
    <property type="entry name" value="HATPase_C_sf"/>
</dbReference>
<keyword evidence="7" id="KW-0067">ATP-binding</keyword>
<dbReference type="GO" id="GO:0000156">
    <property type="term" value="F:phosphorelay response regulator activity"/>
    <property type="evidence" value="ECO:0007669"/>
    <property type="project" value="TreeGrafter"/>
</dbReference>
<dbReference type="SMART" id="SM00387">
    <property type="entry name" value="HATPase_c"/>
    <property type="match status" value="1"/>
</dbReference>
<dbReference type="AlphaFoldDB" id="A0A7W4W492"/>
<gene>
    <name evidence="12" type="ORF">FHR99_001094</name>
</gene>
<keyword evidence="4" id="KW-0808">Transferase</keyword>
<dbReference type="InterPro" id="IPR003594">
    <property type="entry name" value="HATPase_dom"/>
</dbReference>
<evidence type="ECO:0000256" key="7">
    <source>
        <dbReference type="ARBA" id="ARBA00022840"/>
    </source>
</evidence>
<organism evidence="12 13">
    <name type="scientific">Litorivivens lipolytica</name>
    <dbReference type="NCBI Taxonomy" id="1524264"/>
    <lineage>
        <taxon>Bacteria</taxon>
        <taxon>Pseudomonadati</taxon>
        <taxon>Pseudomonadota</taxon>
        <taxon>Gammaproteobacteria</taxon>
        <taxon>Litorivivens</taxon>
    </lineage>
</organism>
<dbReference type="PANTHER" id="PTHR42878:SF7">
    <property type="entry name" value="SENSOR HISTIDINE KINASE GLRK"/>
    <property type="match status" value="1"/>
</dbReference>
<keyword evidence="13" id="KW-1185">Reference proteome</keyword>
<protein>
    <recommendedName>
        <fullName evidence="2">histidine kinase</fullName>
        <ecNumber evidence="2">2.7.13.3</ecNumber>
    </recommendedName>
</protein>
<feature type="domain" description="Response regulatory" evidence="11">
    <location>
        <begin position="26"/>
        <end position="150"/>
    </location>
</feature>
<dbReference type="InterPro" id="IPR011006">
    <property type="entry name" value="CheY-like_superfamily"/>
</dbReference>